<accession>A0A7D7N278</accession>
<feature type="transmembrane region" description="Helical" evidence="1">
    <location>
        <begin position="87"/>
        <end position="106"/>
    </location>
</feature>
<evidence type="ECO:0008006" key="4">
    <source>
        <dbReference type="Google" id="ProtNLM"/>
    </source>
</evidence>
<dbReference type="KEGG" id="nsg:H3L94_06675"/>
<keyword evidence="1" id="KW-1133">Transmembrane helix</keyword>
<feature type="transmembrane region" description="Helical" evidence="1">
    <location>
        <begin position="112"/>
        <end position="130"/>
    </location>
</feature>
<sequence>MYRLIADAWGLMRLNFKPATEYAYPLPVIVGALLVIGAVNAAGVAPWFQQEYGIAALMFAVHVLKWPVFSWAANVVLGYYGKQKHNFAGYILASEMLVVPGLLLLYLPELGWLVMLWQMWAFAVTVLGLVKLSETSVWKVLLAHVAGFVLMLPVLLVVLLLFAQAGWLDLERFNSIVLEMMQQPKP</sequence>
<gene>
    <name evidence="2" type="ORF">H3L94_06675</name>
</gene>
<proteinExistence type="predicted"/>
<feature type="transmembrane region" description="Helical" evidence="1">
    <location>
        <begin position="22"/>
        <end position="48"/>
    </location>
</feature>
<keyword evidence="1" id="KW-0472">Membrane</keyword>
<feature type="transmembrane region" description="Helical" evidence="1">
    <location>
        <begin position="54"/>
        <end position="80"/>
    </location>
</feature>
<feature type="transmembrane region" description="Helical" evidence="1">
    <location>
        <begin position="142"/>
        <end position="163"/>
    </location>
</feature>
<name>A0A7D7N278_9NEIS</name>
<evidence type="ECO:0000256" key="1">
    <source>
        <dbReference type="SAM" id="Phobius"/>
    </source>
</evidence>
<dbReference type="Proteomes" id="UP000514752">
    <property type="component" value="Chromosome"/>
</dbReference>
<protein>
    <recommendedName>
        <fullName evidence="4">Yip1 domain-containing protein</fullName>
    </recommendedName>
</protein>
<dbReference type="AlphaFoldDB" id="A0A7D7N278"/>
<dbReference type="RefSeq" id="WP_009117790.1">
    <property type="nucleotide sequence ID" value="NZ_CP059567.1"/>
</dbReference>
<organism evidence="2 3">
    <name type="scientific">Neisseria shayeganii</name>
    <dbReference type="NCBI Taxonomy" id="607712"/>
    <lineage>
        <taxon>Bacteria</taxon>
        <taxon>Pseudomonadati</taxon>
        <taxon>Pseudomonadota</taxon>
        <taxon>Betaproteobacteria</taxon>
        <taxon>Neisseriales</taxon>
        <taxon>Neisseriaceae</taxon>
        <taxon>Neisseria</taxon>
    </lineage>
</organism>
<reference evidence="2 3" key="1">
    <citation type="submission" date="2020-07" db="EMBL/GenBank/DDBJ databases">
        <title>Genomic diversity of species in the Neisseriaceae family.</title>
        <authorList>
            <person name="Vincent A.T."/>
            <person name="Bernet E."/>
            <person name="Veyrier F.J."/>
        </authorList>
    </citation>
    <scope>NUCLEOTIDE SEQUENCE [LARGE SCALE GENOMIC DNA]</scope>
    <source>
        <strain evidence="2 3">DSM 22244</strain>
    </source>
</reference>
<evidence type="ECO:0000313" key="2">
    <source>
        <dbReference type="EMBL" id="QMT39565.1"/>
    </source>
</evidence>
<dbReference type="EMBL" id="CP059567">
    <property type="protein sequence ID" value="QMT39565.1"/>
    <property type="molecule type" value="Genomic_DNA"/>
</dbReference>
<evidence type="ECO:0000313" key="3">
    <source>
        <dbReference type="Proteomes" id="UP000514752"/>
    </source>
</evidence>
<keyword evidence="1" id="KW-0812">Transmembrane</keyword>